<keyword evidence="1" id="KW-1133">Transmembrane helix</keyword>
<gene>
    <name evidence="2" type="ORF">HUO12_11570</name>
</gene>
<organism evidence="2 3">
    <name type="scientific">Altererythrobacter lutimaris</name>
    <dbReference type="NCBI Taxonomy" id="2743979"/>
    <lineage>
        <taxon>Bacteria</taxon>
        <taxon>Pseudomonadati</taxon>
        <taxon>Pseudomonadota</taxon>
        <taxon>Alphaproteobacteria</taxon>
        <taxon>Sphingomonadales</taxon>
        <taxon>Erythrobacteraceae</taxon>
        <taxon>Altererythrobacter</taxon>
    </lineage>
</organism>
<accession>A0A850HCR7</accession>
<protein>
    <submittedName>
        <fullName evidence="2">YggT family protein</fullName>
    </submittedName>
</protein>
<dbReference type="GO" id="GO:0016020">
    <property type="term" value="C:membrane"/>
    <property type="evidence" value="ECO:0007669"/>
    <property type="project" value="InterPro"/>
</dbReference>
<name>A0A850HCR7_9SPHN</name>
<feature type="transmembrane region" description="Helical" evidence="1">
    <location>
        <begin position="7"/>
        <end position="34"/>
    </location>
</feature>
<keyword evidence="3" id="KW-1185">Reference proteome</keyword>
<dbReference type="InterPro" id="IPR003425">
    <property type="entry name" value="CCB3/YggT"/>
</dbReference>
<comment type="caution">
    <text evidence="2">The sequence shown here is derived from an EMBL/GenBank/DDBJ whole genome shotgun (WGS) entry which is preliminary data.</text>
</comment>
<keyword evidence="1" id="KW-0812">Transmembrane</keyword>
<sequence>MQALYTLYDIIAMLTNVLVMLIIIQFIIGLLFAFNVVNQSNDFLMAFYNSINRLLDPLLRPIRNLMPSTGAIDFSPLVLIIVLNIILIVLSGIIRSV</sequence>
<dbReference type="RefSeq" id="WP_176273750.1">
    <property type="nucleotide sequence ID" value="NZ_JABWTA010000001.1"/>
</dbReference>
<dbReference type="Pfam" id="PF02325">
    <property type="entry name" value="CCB3_YggT"/>
    <property type="match status" value="1"/>
</dbReference>
<proteinExistence type="predicted"/>
<evidence type="ECO:0000313" key="3">
    <source>
        <dbReference type="Proteomes" id="UP000546031"/>
    </source>
</evidence>
<evidence type="ECO:0000256" key="1">
    <source>
        <dbReference type="SAM" id="Phobius"/>
    </source>
</evidence>
<dbReference type="EMBL" id="JABWTA010000001">
    <property type="protein sequence ID" value="NVE95539.1"/>
    <property type="molecule type" value="Genomic_DNA"/>
</dbReference>
<reference evidence="2 3" key="1">
    <citation type="submission" date="2020-06" db="EMBL/GenBank/DDBJ databases">
        <title>Altererythrobacter lutimaris sp. nov., a marine bacterium isolated from a tidal flat.</title>
        <authorList>
            <person name="Kim D."/>
            <person name="Yoo Y."/>
            <person name="Kim J.-J."/>
        </authorList>
    </citation>
    <scope>NUCLEOTIDE SEQUENCE [LARGE SCALE GENOMIC DNA]</scope>
    <source>
        <strain evidence="2 3">JGD-16</strain>
    </source>
</reference>
<dbReference type="Proteomes" id="UP000546031">
    <property type="component" value="Unassembled WGS sequence"/>
</dbReference>
<feature type="transmembrane region" description="Helical" evidence="1">
    <location>
        <begin position="74"/>
        <end position="94"/>
    </location>
</feature>
<dbReference type="AlphaFoldDB" id="A0A850HCR7"/>
<evidence type="ECO:0000313" key="2">
    <source>
        <dbReference type="EMBL" id="NVE95539.1"/>
    </source>
</evidence>
<keyword evidence="1" id="KW-0472">Membrane</keyword>